<accession>A0A3P3XF13</accession>
<dbReference type="PANTHER" id="PTHR22594">
    <property type="entry name" value="ASPARTYL/LYSYL-TRNA SYNTHETASE"/>
    <property type="match status" value="1"/>
</dbReference>
<dbReference type="Gene3D" id="2.40.50.140">
    <property type="entry name" value="Nucleic acid-binding proteins"/>
    <property type="match status" value="1"/>
</dbReference>
<dbReference type="Pfam" id="PF00152">
    <property type="entry name" value="tRNA-synt_2"/>
    <property type="match status" value="1"/>
</dbReference>
<dbReference type="GO" id="GO:0005524">
    <property type="term" value="F:ATP binding"/>
    <property type="evidence" value="ECO:0007669"/>
    <property type="project" value="UniProtKB-UniRule"/>
</dbReference>
<dbReference type="CDD" id="cd04318">
    <property type="entry name" value="EcAsnRS_like_N"/>
    <property type="match status" value="1"/>
</dbReference>
<dbReference type="NCBIfam" id="NF003037">
    <property type="entry name" value="PRK03932.1"/>
    <property type="match status" value="1"/>
</dbReference>
<dbReference type="GO" id="GO:0005737">
    <property type="term" value="C:cytoplasm"/>
    <property type="evidence" value="ECO:0007669"/>
    <property type="project" value="UniProtKB-SubCell"/>
</dbReference>
<feature type="domain" description="Aminoacyl-transfer RNA synthetases class-II family profile" evidence="8">
    <location>
        <begin position="140"/>
        <end position="456"/>
    </location>
</feature>
<dbReference type="PRINTS" id="PR01042">
    <property type="entry name" value="TRNASYNTHASP"/>
</dbReference>
<keyword evidence="3 7" id="KW-0547">Nucleotide-binding</keyword>
<evidence type="ECO:0000256" key="1">
    <source>
        <dbReference type="ARBA" id="ARBA00008226"/>
    </source>
</evidence>
<dbReference type="FunFam" id="3.30.930.10:FF:000016">
    <property type="entry name" value="Asparagine--tRNA ligase"/>
    <property type="match status" value="1"/>
</dbReference>
<dbReference type="InterPro" id="IPR045864">
    <property type="entry name" value="aa-tRNA-synth_II/BPL/LPL"/>
</dbReference>
<comment type="subcellular location">
    <subcellularLocation>
        <location evidence="7">Cytoplasm</location>
    </subcellularLocation>
</comment>
<evidence type="ECO:0000256" key="2">
    <source>
        <dbReference type="ARBA" id="ARBA00022598"/>
    </source>
</evidence>
<dbReference type="EC" id="6.1.1.22" evidence="7"/>
<evidence type="ECO:0000256" key="6">
    <source>
        <dbReference type="ARBA" id="ARBA00023146"/>
    </source>
</evidence>
<gene>
    <name evidence="7 9" type="primary">asnS</name>
    <name evidence="9" type="ORF">SPIROBIBN47_100017</name>
</gene>
<dbReference type="NCBIfam" id="TIGR00457">
    <property type="entry name" value="asnS"/>
    <property type="match status" value="1"/>
</dbReference>
<comment type="catalytic activity">
    <reaction evidence="7">
        <text>tRNA(Asn) + L-asparagine + ATP = L-asparaginyl-tRNA(Asn) + AMP + diphosphate + H(+)</text>
        <dbReference type="Rhea" id="RHEA:11180"/>
        <dbReference type="Rhea" id="RHEA-COMP:9659"/>
        <dbReference type="Rhea" id="RHEA-COMP:9674"/>
        <dbReference type="ChEBI" id="CHEBI:15378"/>
        <dbReference type="ChEBI" id="CHEBI:30616"/>
        <dbReference type="ChEBI" id="CHEBI:33019"/>
        <dbReference type="ChEBI" id="CHEBI:58048"/>
        <dbReference type="ChEBI" id="CHEBI:78442"/>
        <dbReference type="ChEBI" id="CHEBI:78515"/>
        <dbReference type="ChEBI" id="CHEBI:456215"/>
        <dbReference type="EC" id="6.1.1.22"/>
    </reaction>
</comment>
<comment type="similarity">
    <text evidence="1 7">Belongs to the class-II aminoacyl-tRNA synthetase family.</text>
</comment>
<dbReference type="HAMAP" id="MF_00534">
    <property type="entry name" value="Asn_tRNA_synth"/>
    <property type="match status" value="1"/>
</dbReference>
<dbReference type="InterPro" id="IPR002312">
    <property type="entry name" value="Asp/Asn-tRNA-synth_IIb"/>
</dbReference>
<keyword evidence="7" id="KW-0963">Cytoplasm</keyword>
<keyword evidence="5 7" id="KW-0648">Protein biosynthesis</keyword>
<dbReference type="InterPro" id="IPR006195">
    <property type="entry name" value="aa-tRNA-synth_II"/>
</dbReference>
<dbReference type="EMBL" id="FWDM01000002">
    <property type="protein sequence ID" value="SLM09787.1"/>
    <property type="molecule type" value="Genomic_DNA"/>
</dbReference>
<dbReference type="InterPro" id="IPR004522">
    <property type="entry name" value="Asn-tRNA-ligase"/>
</dbReference>
<keyword evidence="2 7" id="KW-0436">Ligase</keyword>
<dbReference type="CDD" id="cd00776">
    <property type="entry name" value="AsxRS_core"/>
    <property type="match status" value="1"/>
</dbReference>
<organism evidence="9">
    <name type="scientific">uncultured spirochete</name>
    <dbReference type="NCBI Taxonomy" id="156406"/>
    <lineage>
        <taxon>Bacteria</taxon>
        <taxon>Pseudomonadati</taxon>
        <taxon>Spirochaetota</taxon>
        <taxon>Spirochaetia</taxon>
        <taxon>Spirochaetales</taxon>
        <taxon>environmental samples</taxon>
    </lineage>
</organism>
<proteinExistence type="inferred from homology"/>
<dbReference type="InterPro" id="IPR004365">
    <property type="entry name" value="NA-bd_OB_tRNA"/>
</dbReference>
<dbReference type="SUPFAM" id="SSF55681">
    <property type="entry name" value="Class II aaRS and biotin synthetases"/>
    <property type="match status" value="1"/>
</dbReference>
<sequence length="466" mass="52488">MTLLPTIKQLLAMEPIGQEVTIRGWVRTKRETKQSTFIEVNDGSCLSNIQCVVESALLENEALKSMLARIATGASVEIAGKLVPSPAKGQKAEVSVIRVKLIGEAPADRYPLQKKAHSLEFLRELAHLRVRTNTFGAVARVRNRMAFAIHQFFQEHGFYYVHTPIITASDAEGAGAMFQVTTLDLDALAKSGGPVDYDKDFFGKRAYLTVSGQLNVETYCQALSRVYTFGPTFRAENSNTTRHLAEFWMIEPEMAFAELSDNIALATEFIQYLVAVALKDCAEDIAFFDERIQPGLRESLEKVAQTPFAHMTYTDAVRELESANTQFEFKPYWGCDLQSEHEKYLTEKVVGGPVVVTDYPKEIKAFYMKQNEDGKTVAAMDVLVPRFGEIIGGSEREWRLDVLEKRIEELGLSKEVYSWYLDLRRFGSTPHSGFGLGFERLLLYVTGMTNIRDVIPFPRAPRQAEF</sequence>
<dbReference type="GO" id="GO:0006421">
    <property type="term" value="P:asparaginyl-tRNA aminoacylation"/>
    <property type="evidence" value="ECO:0007669"/>
    <property type="project" value="UniProtKB-UniRule"/>
</dbReference>
<protein>
    <recommendedName>
        <fullName evidence="7">Asparagine--tRNA ligase</fullName>
        <ecNumber evidence="7">6.1.1.22</ecNumber>
    </recommendedName>
    <alternativeName>
        <fullName evidence="7">Asparaginyl-tRNA synthetase</fullName>
        <shortName evidence="7">AsnRS</shortName>
    </alternativeName>
</protein>
<keyword evidence="4 7" id="KW-0067">ATP-binding</keyword>
<evidence type="ECO:0000256" key="3">
    <source>
        <dbReference type="ARBA" id="ARBA00022741"/>
    </source>
</evidence>
<evidence type="ECO:0000259" key="8">
    <source>
        <dbReference type="PROSITE" id="PS50862"/>
    </source>
</evidence>
<dbReference type="InterPro" id="IPR004364">
    <property type="entry name" value="Aa-tRNA-synt_II"/>
</dbReference>
<dbReference type="AlphaFoldDB" id="A0A3P3XF13"/>
<dbReference type="InterPro" id="IPR012340">
    <property type="entry name" value="NA-bd_OB-fold"/>
</dbReference>
<name>A0A3P3XF13_9SPIR</name>
<evidence type="ECO:0000256" key="7">
    <source>
        <dbReference type="HAMAP-Rule" id="MF_00534"/>
    </source>
</evidence>
<dbReference type="SUPFAM" id="SSF50249">
    <property type="entry name" value="Nucleic acid-binding proteins"/>
    <property type="match status" value="1"/>
</dbReference>
<dbReference type="Pfam" id="PF01336">
    <property type="entry name" value="tRNA_anti-codon"/>
    <property type="match status" value="1"/>
</dbReference>
<keyword evidence="6 7" id="KW-0030">Aminoacyl-tRNA synthetase</keyword>
<dbReference type="PANTHER" id="PTHR22594:SF34">
    <property type="entry name" value="ASPARAGINE--TRNA LIGASE, MITOCHONDRIAL-RELATED"/>
    <property type="match status" value="1"/>
</dbReference>
<dbReference type="PROSITE" id="PS50862">
    <property type="entry name" value="AA_TRNA_LIGASE_II"/>
    <property type="match status" value="1"/>
</dbReference>
<dbReference type="GO" id="GO:0004816">
    <property type="term" value="F:asparagine-tRNA ligase activity"/>
    <property type="evidence" value="ECO:0007669"/>
    <property type="project" value="UniProtKB-UniRule"/>
</dbReference>
<comment type="subunit">
    <text evidence="7">Homodimer.</text>
</comment>
<reference evidence="9" key="1">
    <citation type="submission" date="2017-02" db="EMBL/GenBank/DDBJ databases">
        <authorList>
            <person name="Regsiter A."/>
            <person name="William W."/>
        </authorList>
    </citation>
    <scope>NUCLEOTIDE SEQUENCE</scope>
    <source>
        <strain evidence="9">Bib</strain>
    </source>
</reference>
<dbReference type="GO" id="GO:0003676">
    <property type="term" value="F:nucleic acid binding"/>
    <property type="evidence" value="ECO:0007669"/>
    <property type="project" value="InterPro"/>
</dbReference>
<evidence type="ECO:0000256" key="4">
    <source>
        <dbReference type="ARBA" id="ARBA00022840"/>
    </source>
</evidence>
<evidence type="ECO:0000313" key="9">
    <source>
        <dbReference type="EMBL" id="SLM09787.1"/>
    </source>
</evidence>
<dbReference type="Gene3D" id="3.30.930.10">
    <property type="entry name" value="Bira Bifunctional Protein, Domain 2"/>
    <property type="match status" value="1"/>
</dbReference>
<evidence type="ECO:0000256" key="5">
    <source>
        <dbReference type="ARBA" id="ARBA00022917"/>
    </source>
</evidence>